<keyword evidence="2" id="KW-1185">Reference proteome</keyword>
<evidence type="ECO:0000313" key="1">
    <source>
        <dbReference type="EMBL" id="KFF23827.1"/>
    </source>
</evidence>
<name>A0ABR4UH02_9FLAO</name>
<dbReference type="EMBL" id="JPRI01000011">
    <property type="protein sequence ID" value="KFF23827.1"/>
    <property type="molecule type" value="Genomic_DNA"/>
</dbReference>
<accession>A0ABR4UH02</accession>
<protein>
    <submittedName>
        <fullName evidence="1">Uncharacterized protein</fullName>
    </submittedName>
</protein>
<organism evidence="1 2">
    <name type="scientific">Chryseobacterium vrystaatense</name>
    <dbReference type="NCBI Taxonomy" id="307480"/>
    <lineage>
        <taxon>Bacteria</taxon>
        <taxon>Pseudomonadati</taxon>
        <taxon>Bacteroidota</taxon>
        <taxon>Flavobacteriia</taxon>
        <taxon>Flavobacteriales</taxon>
        <taxon>Weeksellaceae</taxon>
        <taxon>Chryseobacterium group</taxon>
        <taxon>Chryseobacterium</taxon>
    </lineage>
</organism>
<sequence length="427" mass="50360">MKKNNKSKETQIKVLLKWHNDLVKIPALPTYVFETEIHNKKNIEHPDFDYILINPSWCFDGDACAFQGDQKLVNIAKSYMIKVYGTKYDSLFLEPEMQKAYTYLDAKKLKYENVWLQIPVQKSGRANADSILQASYLLSPKLPSYIPDDQFEKIFKTSYENYDKTNRLNSYYSFKREWVKRELFKKYYAQPFENISELVESDRYNPGFKVNDLPAPLLDSLSKRFDYLKSLLPDSLRIKISQSKLNIGYLSQPYSVPKLFLENFGKDIYISPLLIRAAIISGLSEIFEFYRNAEGFENPNLFSVQLIENYNNIVGKSYKRPKDRGSTLSLEMDVFYPHIQDQWRTQFDFVLLHELGHIVDKNFTEEECDRFAINILKRNFSKVDLGVFSSMVLTYKNDYWGRSNDKVMRKILLDRYDKAIKMIEESR</sequence>
<dbReference type="Proteomes" id="UP000028719">
    <property type="component" value="Unassembled WGS sequence"/>
</dbReference>
<proteinExistence type="predicted"/>
<comment type="caution">
    <text evidence="1">The sequence shown here is derived from an EMBL/GenBank/DDBJ whole genome shotgun (WGS) entry which is preliminary data.</text>
</comment>
<gene>
    <name evidence="1" type="ORF">IW16_23365</name>
</gene>
<dbReference type="RefSeq" id="WP_131327961.1">
    <property type="nucleotide sequence ID" value="NZ_JPRI01000011.1"/>
</dbReference>
<reference evidence="1 2" key="1">
    <citation type="submission" date="2014-07" db="EMBL/GenBank/DDBJ databases">
        <title>Genome of Chryseobacterium vrystaatense LMG 22846.</title>
        <authorList>
            <person name="Pipes S.E."/>
            <person name="Stropko S.J."/>
            <person name="Newman J.D."/>
        </authorList>
    </citation>
    <scope>NUCLEOTIDE SEQUENCE [LARGE SCALE GENOMIC DNA]</scope>
    <source>
        <strain evidence="1 2">LMG 22846</strain>
    </source>
</reference>
<evidence type="ECO:0000313" key="2">
    <source>
        <dbReference type="Proteomes" id="UP000028719"/>
    </source>
</evidence>